<evidence type="ECO:0000313" key="2">
    <source>
        <dbReference type="EMBL" id="TKK66670.1"/>
    </source>
</evidence>
<protein>
    <submittedName>
        <fullName evidence="2">DNRLRE domain-containing protein</fullName>
    </submittedName>
</protein>
<keyword evidence="3" id="KW-1185">Reference proteome</keyword>
<dbReference type="NCBIfam" id="NF033679">
    <property type="entry name" value="DNRLRE_dom"/>
    <property type="match status" value="1"/>
</dbReference>
<dbReference type="AlphaFoldDB" id="A0A4U3KW83"/>
<dbReference type="Proteomes" id="UP000305848">
    <property type="component" value="Unassembled WGS sequence"/>
</dbReference>
<proteinExistence type="predicted"/>
<gene>
    <name evidence="2" type="ORF">FC093_16675</name>
</gene>
<organism evidence="2 3">
    <name type="scientific">Ilyomonas limi</name>
    <dbReference type="NCBI Taxonomy" id="2575867"/>
    <lineage>
        <taxon>Bacteria</taxon>
        <taxon>Pseudomonadati</taxon>
        <taxon>Bacteroidota</taxon>
        <taxon>Chitinophagia</taxon>
        <taxon>Chitinophagales</taxon>
        <taxon>Chitinophagaceae</taxon>
        <taxon>Ilyomonas</taxon>
    </lineage>
</organism>
<comment type="caution">
    <text evidence="2">The sequence shown here is derived from an EMBL/GenBank/DDBJ whole genome shotgun (WGS) entry which is preliminary data.</text>
</comment>
<feature type="chain" id="PRO_5020635013" evidence="1">
    <location>
        <begin position="26"/>
        <end position="259"/>
    </location>
</feature>
<dbReference type="PROSITE" id="PS51257">
    <property type="entry name" value="PROKAR_LIPOPROTEIN"/>
    <property type="match status" value="1"/>
</dbReference>
<keyword evidence="1" id="KW-0732">Signal</keyword>
<accession>A0A4U3KW83</accession>
<dbReference type="EMBL" id="SZQL01000014">
    <property type="protein sequence ID" value="TKK66670.1"/>
    <property type="molecule type" value="Genomic_DNA"/>
</dbReference>
<evidence type="ECO:0000313" key="3">
    <source>
        <dbReference type="Proteomes" id="UP000305848"/>
    </source>
</evidence>
<dbReference type="OrthoDB" id="661558at2"/>
<sequence>MKNVAPVYCILVCSLFALFSCTKNTEDVNAALIQNKAGSRLLNASNVAIIDYMPGDSLVVKGDTSNGDETVLLHSGYGGISRPDFPSFTALSNGFGGIDGRDRSIMKFKLRGINDSLRNNPPQIQKAVLYLYQYHRPADKDPYTIAQNGDNSVELHRVVGDWEPGTINWSNQPTLARGSANPLEDVVIIPPVVTPLPAGTNDDQVVDVTDMVRKIITAGNYKGFLLKLTRQGEFSYFGRAYGSFTCPIESKRPKLILYF</sequence>
<name>A0A4U3KW83_9BACT</name>
<evidence type="ECO:0000256" key="1">
    <source>
        <dbReference type="SAM" id="SignalP"/>
    </source>
</evidence>
<feature type="signal peptide" evidence="1">
    <location>
        <begin position="1"/>
        <end position="25"/>
    </location>
</feature>
<reference evidence="2 3" key="1">
    <citation type="submission" date="2019-05" db="EMBL/GenBank/DDBJ databases">
        <title>Panacibacter sp. strain 17mud1-8 Genome sequencing and assembly.</title>
        <authorList>
            <person name="Chhetri G."/>
        </authorList>
    </citation>
    <scope>NUCLEOTIDE SEQUENCE [LARGE SCALE GENOMIC DNA]</scope>
    <source>
        <strain evidence="2 3">17mud1-8</strain>
    </source>
</reference>
<dbReference type="RefSeq" id="WP_137262943.1">
    <property type="nucleotide sequence ID" value="NZ_SZQL01000014.1"/>
</dbReference>